<feature type="transmembrane region" description="Helical" evidence="5">
    <location>
        <begin position="16"/>
        <end position="33"/>
    </location>
</feature>
<feature type="transmembrane region" description="Helical" evidence="5">
    <location>
        <begin position="101"/>
        <end position="124"/>
    </location>
</feature>
<dbReference type="EMBL" id="JAGMWN010000009">
    <property type="protein sequence ID" value="MBP5858629.1"/>
    <property type="molecule type" value="Genomic_DNA"/>
</dbReference>
<accession>A0A8J7S4I2</accession>
<dbReference type="GO" id="GO:0016020">
    <property type="term" value="C:membrane"/>
    <property type="evidence" value="ECO:0007669"/>
    <property type="project" value="UniProtKB-SubCell"/>
</dbReference>
<dbReference type="AlphaFoldDB" id="A0A8J7S4I2"/>
<evidence type="ECO:0000256" key="4">
    <source>
        <dbReference type="ARBA" id="ARBA00023136"/>
    </source>
</evidence>
<evidence type="ECO:0000313" key="6">
    <source>
        <dbReference type="EMBL" id="MBP5858629.1"/>
    </source>
</evidence>
<dbReference type="PANTHER" id="PTHR30249:SF0">
    <property type="entry name" value="PLASTIDAL GLYCOLATE_GLYCERATE TRANSLOCATOR 1, CHLOROPLASTIC"/>
    <property type="match status" value="1"/>
</dbReference>
<keyword evidence="7" id="KW-1185">Reference proteome</keyword>
<evidence type="ECO:0000313" key="7">
    <source>
        <dbReference type="Proteomes" id="UP000672602"/>
    </source>
</evidence>
<evidence type="ECO:0000256" key="1">
    <source>
        <dbReference type="ARBA" id="ARBA00004141"/>
    </source>
</evidence>
<comment type="caution">
    <text evidence="6">The sequence shown here is derived from an EMBL/GenBank/DDBJ whole genome shotgun (WGS) entry which is preliminary data.</text>
</comment>
<dbReference type="InterPro" id="IPR007300">
    <property type="entry name" value="CidB/LrgB"/>
</dbReference>
<dbReference type="RefSeq" id="WP_210683238.1">
    <property type="nucleotide sequence ID" value="NZ_JAGMWN010000009.1"/>
</dbReference>
<evidence type="ECO:0000256" key="2">
    <source>
        <dbReference type="ARBA" id="ARBA00022692"/>
    </source>
</evidence>
<evidence type="ECO:0000256" key="3">
    <source>
        <dbReference type="ARBA" id="ARBA00022989"/>
    </source>
</evidence>
<dbReference type="Pfam" id="PF04172">
    <property type="entry name" value="LrgB"/>
    <property type="match status" value="1"/>
</dbReference>
<feature type="transmembrane region" description="Helical" evidence="5">
    <location>
        <begin position="157"/>
        <end position="177"/>
    </location>
</feature>
<reference evidence="6" key="1">
    <citation type="submission" date="2021-04" db="EMBL/GenBank/DDBJ databases">
        <authorList>
            <person name="Zhang D.-C."/>
        </authorList>
    </citation>
    <scope>NUCLEOTIDE SEQUENCE</scope>
    <source>
        <strain evidence="6">CGMCC 1.15697</strain>
    </source>
</reference>
<keyword evidence="3 5" id="KW-1133">Transmembrane helix</keyword>
<keyword evidence="4 5" id="KW-0472">Membrane</keyword>
<organism evidence="6 7">
    <name type="scientific">Marivibrio halodurans</name>
    <dbReference type="NCBI Taxonomy" id="2039722"/>
    <lineage>
        <taxon>Bacteria</taxon>
        <taxon>Pseudomonadati</taxon>
        <taxon>Pseudomonadota</taxon>
        <taxon>Alphaproteobacteria</taxon>
        <taxon>Rhodospirillales</taxon>
        <taxon>Rhodospirillaceae</taxon>
        <taxon>Marivibrio</taxon>
    </lineage>
</organism>
<feature type="transmembrane region" description="Helical" evidence="5">
    <location>
        <begin position="213"/>
        <end position="237"/>
    </location>
</feature>
<sequence length="239" mass="24380">MAAPADIWVYLSETPLFWLTMTLIAYGIGHWCFERSGASPIVNPVAIAAALLIALLLVTGTDYQTYFDGAQFVHFMLGPATVALALPLIRNLPRVRAALIPMLAALIAGSVTAVGSAVAVAYAIGVGPVTLLSLAPKSVTSPIAMGIAEAIGGLPSLTASMVVVTGIVGAVCVTPLLNGLGLRDWRARGFAVGIAAHGLGTARAFQVNQIAGVFAAIAMGLNGMVTALLVPLLTLLLPG</sequence>
<feature type="transmembrane region" description="Helical" evidence="5">
    <location>
        <begin position="40"/>
        <end position="60"/>
    </location>
</feature>
<gene>
    <name evidence="6" type="ORF">KAJ83_16535</name>
</gene>
<comment type="subcellular location">
    <subcellularLocation>
        <location evidence="1">Membrane</location>
        <topology evidence="1">Multi-pass membrane protein</topology>
    </subcellularLocation>
</comment>
<protein>
    <submittedName>
        <fullName evidence="6">LrgB family protein</fullName>
    </submittedName>
</protein>
<proteinExistence type="predicted"/>
<dbReference type="Proteomes" id="UP000672602">
    <property type="component" value="Unassembled WGS sequence"/>
</dbReference>
<feature type="transmembrane region" description="Helical" evidence="5">
    <location>
        <begin position="72"/>
        <end position="89"/>
    </location>
</feature>
<name>A0A8J7S4I2_9PROT</name>
<keyword evidence="2 5" id="KW-0812">Transmembrane</keyword>
<evidence type="ECO:0000256" key="5">
    <source>
        <dbReference type="SAM" id="Phobius"/>
    </source>
</evidence>
<dbReference type="PANTHER" id="PTHR30249">
    <property type="entry name" value="PUTATIVE SEROTONIN TRANSPORTER"/>
    <property type="match status" value="1"/>
</dbReference>